<evidence type="ECO:0000313" key="10">
    <source>
        <dbReference type="EMBL" id="OKP05492.1"/>
    </source>
</evidence>
<evidence type="ECO:0000256" key="1">
    <source>
        <dbReference type="ARBA" id="ARBA00012513"/>
    </source>
</evidence>
<dbReference type="Pfam" id="PF00069">
    <property type="entry name" value="Pkinase"/>
    <property type="match status" value="1"/>
</dbReference>
<evidence type="ECO:0000256" key="7">
    <source>
        <dbReference type="ARBA" id="ARBA00047899"/>
    </source>
</evidence>
<dbReference type="GO" id="GO:0004674">
    <property type="term" value="F:protein serine/threonine kinase activity"/>
    <property type="evidence" value="ECO:0007669"/>
    <property type="project" value="UniProtKB-KW"/>
</dbReference>
<dbReference type="AlphaFoldDB" id="A0A1Q5TZ38"/>
<dbReference type="EC" id="2.7.11.1" evidence="1"/>
<dbReference type="InterPro" id="IPR000719">
    <property type="entry name" value="Prot_kinase_dom"/>
</dbReference>
<accession>A0A1Q5TZ38</accession>
<dbReference type="GO" id="GO:0005524">
    <property type="term" value="F:ATP binding"/>
    <property type="evidence" value="ECO:0007669"/>
    <property type="project" value="UniProtKB-KW"/>
</dbReference>
<proteinExistence type="predicted"/>
<keyword evidence="11" id="KW-1185">Reference proteome</keyword>
<dbReference type="RefSeq" id="WP_074020458.1">
    <property type="nucleotide sequence ID" value="NZ_CAWMWP010000040.1"/>
</dbReference>
<dbReference type="SUPFAM" id="SSF56112">
    <property type="entry name" value="Protein kinase-like (PK-like)"/>
    <property type="match status" value="1"/>
</dbReference>
<name>A0A1Q5TZ38_9GAMM</name>
<evidence type="ECO:0000256" key="3">
    <source>
        <dbReference type="ARBA" id="ARBA00022679"/>
    </source>
</evidence>
<dbReference type="InterPro" id="IPR008266">
    <property type="entry name" value="Tyr_kinase_AS"/>
</dbReference>
<evidence type="ECO:0000256" key="2">
    <source>
        <dbReference type="ARBA" id="ARBA00022527"/>
    </source>
</evidence>
<dbReference type="PROSITE" id="PS00109">
    <property type="entry name" value="PROTEIN_KINASE_TYR"/>
    <property type="match status" value="1"/>
</dbReference>
<evidence type="ECO:0000256" key="5">
    <source>
        <dbReference type="ARBA" id="ARBA00022777"/>
    </source>
</evidence>
<evidence type="ECO:0000256" key="8">
    <source>
        <dbReference type="ARBA" id="ARBA00048679"/>
    </source>
</evidence>
<dbReference type="PANTHER" id="PTHR43671:SF98">
    <property type="entry name" value="SERINE_THREONINE-PROTEIN KINASE NEK11"/>
    <property type="match status" value="1"/>
</dbReference>
<dbReference type="EMBL" id="MKGR01000017">
    <property type="protein sequence ID" value="OKP05492.1"/>
    <property type="molecule type" value="Genomic_DNA"/>
</dbReference>
<comment type="catalytic activity">
    <reaction evidence="8">
        <text>L-seryl-[protein] + ATP = O-phospho-L-seryl-[protein] + ADP + H(+)</text>
        <dbReference type="Rhea" id="RHEA:17989"/>
        <dbReference type="Rhea" id="RHEA-COMP:9863"/>
        <dbReference type="Rhea" id="RHEA-COMP:11604"/>
        <dbReference type="ChEBI" id="CHEBI:15378"/>
        <dbReference type="ChEBI" id="CHEBI:29999"/>
        <dbReference type="ChEBI" id="CHEBI:30616"/>
        <dbReference type="ChEBI" id="CHEBI:83421"/>
        <dbReference type="ChEBI" id="CHEBI:456216"/>
        <dbReference type="EC" id="2.7.11.1"/>
    </reaction>
</comment>
<keyword evidence="2" id="KW-0723">Serine/threonine-protein kinase</keyword>
<dbReference type="PANTHER" id="PTHR43671">
    <property type="entry name" value="SERINE/THREONINE-PROTEIN KINASE NEK"/>
    <property type="match status" value="1"/>
</dbReference>
<sequence>MQNFRRTHINDNIGFTYPLPIGYCLNEYEIEEIIGKSKGSIVYRVWDHHLKQSIAIKEYTPHSFATRSQNMKLNLRGKKLEKRFYSGLQNFIREAHLMSCFEHPCLPRFLRFWQQNCTAYIATSLYKGMTLNKLRIKYPHFINENWLHQILFSLLGALDTLHQRNYLHYDISLDNIFIQENQSPILLDLGSTRQTTTCLSDDTEITIRSGFTPVEQYAANEENQQGPWTDLYALGAVLYTLIVGKSPPVSIVRNLEDNYQPLVKLRPAGYSLPFLHAIDSALALNPSGRPLSISEFIAIFSTTSTQPAPLTQTPTNL</sequence>
<comment type="catalytic activity">
    <reaction evidence="7">
        <text>L-threonyl-[protein] + ATP = O-phospho-L-threonyl-[protein] + ADP + H(+)</text>
        <dbReference type="Rhea" id="RHEA:46608"/>
        <dbReference type="Rhea" id="RHEA-COMP:11060"/>
        <dbReference type="Rhea" id="RHEA-COMP:11605"/>
        <dbReference type="ChEBI" id="CHEBI:15378"/>
        <dbReference type="ChEBI" id="CHEBI:30013"/>
        <dbReference type="ChEBI" id="CHEBI:30616"/>
        <dbReference type="ChEBI" id="CHEBI:61977"/>
        <dbReference type="ChEBI" id="CHEBI:456216"/>
        <dbReference type="EC" id="2.7.11.1"/>
    </reaction>
</comment>
<evidence type="ECO:0000313" key="11">
    <source>
        <dbReference type="Proteomes" id="UP000186277"/>
    </source>
</evidence>
<gene>
    <name evidence="10" type="ORF">Xentx_02410</name>
</gene>
<dbReference type="InterPro" id="IPR050660">
    <property type="entry name" value="NEK_Ser/Thr_kinase"/>
</dbReference>
<comment type="caution">
    <text evidence="10">The sequence shown here is derived from an EMBL/GenBank/DDBJ whole genome shotgun (WGS) entry which is preliminary data.</text>
</comment>
<dbReference type="Proteomes" id="UP000186277">
    <property type="component" value="Unassembled WGS sequence"/>
</dbReference>
<keyword evidence="4" id="KW-0547">Nucleotide-binding</keyword>
<evidence type="ECO:0000256" key="6">
    <source>
        <dbReference type="ARBA" id="ARBA00022840"/>
    </source>
</evidence>
<organism evidence="10 11">
    <name type="scientific">Xenorhabdus thuongxuanensis</name>
    <dbReference type="NCBI Taxonomy" id="1873484"/>
    <lineage>
        <taxon>Bacteria</taxon>
        <taxon>Pseudomonadati</taxon>
        <taxon>Pseudomonadota</taxon>
        <taxon>Gammaproteobacteria</taxon>
        <taxon>Enterobacterales</taxon>
        <taxon>Morganellaceae</taxon>
        <taxon>Xenorhabdus</taxon>
    </lineage>
</organism>
<keyword evidence="6" id="KW-0067">ATP-binding</keyword>
<dbReference type="Gene3D" id="1.10.510.10">
    <property type="entry name" value="Transferase(Phosphotransferase) domain 1"/>
    <property type="match status" value="1"/>
</dbReference>
<evidence type="ECO:0000259" key="9">
    <source>
        <dbReference type="PROSITE" id="PS50011"/>
    </source>
</evidence>
<dbReference type="PROSITE" id="PS50011">
    <property type="entry name" value="PROTEIN_KINASE_DOM"/>
    <property type="match status" value="1"/>
</dbReference>
<reference evidence="10 11" key="1">
    <citation type="submission" date="2016-09" db="EMBL/GenBank/DDBJ databases">
        <title>Xenorhabdus thuongxuanensis sp. nov. and Xenorhabdus eapokensis sp. nov., isolated from Steinernema species.</title>
        <authorList>
            <person name="Kaempfer P."/>
            <person name="Tobias N.J."/>
            <person name="Phan Ke L."/>
            <person name="Bode H.B."/>
            <person name="Glaeser S.P."/>
        </authorList>
    </citation>
    <scope>NUCLEOTIDE SEQUENCE [LARGE SCALE GENOMIC DNA]</scope>
    <source>
        <strain evidence="10 11">30TX1</strain>
    </source>
</reference>
<protein>
    <recommendedName>
        <fullName evidence="1">non-specific serine/threonine protein kinase</fullName>
        <ecNumber evidence="1">2.7.11.1</ecNumber>
    </recommendedName>
</protein>
<keyword evidence="3" id="KW-0808">Transferase</keyword>
<keyword evidence="5 10" id="KW-0418">Kinase</keyword>
<evidence type="ECO:0000256" key="4">
    <source>
        <dbReference type="ARBA" id="ARBA00022741"/>
    </source>
</evidence>
<dbReference type="SMART" id="SM00220">
    <property type="entry name" value="S_TKc"/>
    <property type="match status" value="1"/>
</dbReference>
<dbReference type="InterPro" id="IPR011009">
    <property type="entry name" value="Kinase-like_dom_sf"/>
</dbReference>
<feature type="domain" description="Protein kinase" evidence="9">
    <location>
        <begin position="28"/>
        <end position="301"/>
    </location>
</feature>